<dbReference type="SUPFAM" id="SSF56672">
    <property type="entry name" value="DNA/RNA polymerases"/>
    <property type="match status" value="1"/>
</dbReference>
<organism evidence="2 3">
    <name type="scientific">Rotaria magnacalcarata</name>
    <dbReference type="NCBI Taxonomy" id="392030"/>
    <lineage>
        <taxon>Eukaryota</taxon>
        <taxon>Metazoa</taxon>
        <taxon>Spiralia</taxon>
        <taxon>Gnathifera</taxon>
        <taxon>Rotifera</taxon>
        <taxon>Eurotatoria</taxon>
        <taxon>Bdelloidea</taxon>
        <taxon>Philodinida</taxon>
        <taxon>Philodinidae</taxon>
        <taxon>Rotaria</taxon>
    </lineage>
</organism>
<dbReference type="AlphaFoldDB" id="A0A820FNG7"/>
<gene>
    <name evidence="2" type="ORF">OVN521_LOCUS29743</name>
</gene>
<dbReference type="PROSITE" id="PS50878">
    <property type="entry name" value="RT_POL"/>
    <property type="match status" value="1"/>
</dbReference>
<feature type="domain" description="Reverse transcriptase" evidence="1">
    <location>
        <begin position="825"/>
        <end position="1033"/>
    </location>
</feature>
<dbReference type="InterPro" id="IPR000477">
    <property type="entry name" value="RT_dom"/>
</dbReference>
<dbReference type="PANTHER" id="PTHR36688:SF1">
    <property type="entry name" value="ENDONUCLEASE_EXONUCLEASE_PHOSPHATASE DOMAIN-CONTAINING PROTEIN"/>
    <property type="match status" value="1"/>
</dbReference>
<dbReference type="EMBL" id="CAJOBG010009354">
    <property type="protein sequence ID" value="CAF4264424.1"/>
    <property type="molecule type" value="Genomic_DNA"/>
</dbReference>
<evidence type="ECO:0000313" key="2">
    <source>
        <dbReference type="EMBL" id="CAF4264424.1"/>
    </source>
</evidence>
<dbReference type="Gene3D" id="3.60.10.10">
    <property type="entry name" value="Endonuclease/exonuclease/phosphatase"/>
    <property type="match status" value="1"/>
</dbReference>
<dbReference type="InterPro" id="IPR036691">
    <property type="entry name" value="Endo/exonu/phosph_ase_sf"/>
</dbReference>
<dbReference type="Proteomes" id="UP000663866">
    <property type="component" value="Unassembled WGS sequence"/>
</dbReference>
<evidence type="ECO:0000313" key="3">
    <source>
        <dbReference type="Proteomes" id="UP000663866"/>
    </source>
</evidence>
<accession>A0A820FNG7</accession>
<sequence length="1033" mass="117953">MTSSSNNILQNCLNETLVVSAPVSSNMVIGSLTVPIQNELSSNISLDGFQQVENKTKKRIKRRLTTSTIKKKRSLDQTNINSKPVVPAPVISLPTSISTEPVIQKVVQHVEGIQQVQIVQELQDTQQVQGVLPSSHPQQISITTESTRYAQTRYPFPPFIIRFNAGKVTSNKIKEGLIDHCIQNYQMEINILNCRLSNRSSNNEYDFLLFLKDASSFSFLLNQNNWPGSFSNENYIFPYSPAIPPQLSLLTKNVDLRLDFNEFVKLELTSSSVREELLTKRKITIGYIVYDIDEYLAPANILICSKCMGLRHFMKQCTQVKNTCRTCGETADDLKLHICSQIEKCIHCGQNHKSNSFKCQVVKSFRSELTRKLLSSNNCPISSGTNNMSNSSFKYSRSDFPPMPMPQSAPTNPINNTMLSKLDDLLGKISEVNNHLTNLELKYNKFEQFMIEKQKCDLLVKENLNSLSKQSVEFKKELVHHSLLIERHDNLFLKLIIPMFEDLFGLIASQNQDRKGNIFDIDLKLKLERYLIQMKKAKEIDVNGEEVVRLIGIYAPDSKTWSWDDLSHLLSKKCIVYGDFNVDIMKDGKKADILLKWAGDYFLAQALPNSPMSLRSDRVIDYAFVRGINLDIQVYNGNTTSDHLPILSVIPFKVLQQKQIRTKCSILKKEVCFLKQIAKKELNLFFSSKLDILLRHRNSSSSSSNSFWYRSKRFLKPSSSSIHAFIDSSGQIVKESDLMCNIAADYYEEFFKASNIVRPHPYTDSPEIEYDNNDEVISEVKLDELINTVLAKKKKKSLDAHGISNYMFNFLDLNYWSLLLKLYNYSFQKSVVPSAWKDTRMILLAKKDSICPPSLTRPISLLGSFQKIGEKLFLTRFRDLLFRRGLLPDSQSGFRERFRLQTRLLLFLEDIYSLMSNSAPVCTIFVDFRTAFDQLWILVCLGKLRNLGIPSSFLNWIEAWLINRRCFIEINGSKSRWFSIEKGGPQGSVLTPTLFITYNCDMDSSLSGCISHFFADDLAGIMAGQLGINYSSQ</sequence>
<proteinExistence type="predicted"/>
<comment type="caution">
    <text evidence="2">The sequence shown here is derived from an EMBL/GenBank/DDBJ whole genome shotgun (WGS) entry which is preliminary data.</text>
</comment>
<reference evidence="2" key="1">
    <citation type="submission" date="2021-02" db="EMBL/GenBank/DDBJ databases">
        <authorList>
            <person name="Nowell W R."/>
        </authorList>
    </citation>
    <scope>NUCLEOTIDE SEQUENCE</scope>
</reference>
<dbReference type="SUPFAM" id="SSF56219">
    <property type="entry name" value="DNase I-like"/>
    <property type="match status" value="1"/>
</dbReference>
<dbReference type="InterPro" id="IPR052560">
    <property type="entry name" value="RdDP_mobile_element"/>
</dbReference>
<dbReference type="PANTHER" id="PTHR36688">
    <property type="entry name" value="ENDO/EXONUCLEASE/PHOSPHATASE DOMAIN-CONTAINING PROTEIN"/>
    <property type="match status" value="1"/>
</dbReference>
<protein>
    <recommendedName>
        <fullName evidence="1">Reverse transcriptase domain-containing protein</fullName>
    </recommendedName>
</protein>
<dbReference type="Pfam" id="PF00078">
    <property type="entry name" value="RVT_1"/>
    <property type="match status" value="1"/>
</dbReference>
<evidence type="ECO:0000259" key="1">
    <source>
        <dbReference type="PROSITE" id="PS50878"/>
    </source>
</evidence>
<keyword evidence="3" id="KW-1185">Reference proteome</keyword>
<name>A0A820FNG7_9BILA</name>
<dbReference type="InterPro" id="IPR043502">
    <property type="entry name" value="DNA/RNA_pol_sf"/>
</dbReference>